<dbReference type="Gene3D" id="3.20.80.10">
    <property type="entry name" value="Regulatory factor, effector binding domain"/>
    <property type="match status" value="1"/>
</dbReference>
<evidence type="ECO:0000313" key="2">
    <source>
        <dbReference type="Proteomes" id="UP000198640"/>
    </source>
</evidence>
<dbReference type="Proteomes" id="UP000198640">
    <property type="component" value="Unassembled WGS sequence"/>
</dbReference>
<dbReference type="AlphaFoldDB" id="A0A1H3K3V5"/>
<evidence type="ECO:0000313" key="1">
    <source>
        <dbReference type="EMBL" id="SDY46278.1"/>
    </source>
</evidence>
<dbReference type="SUPFAM" id="SSF55136">
    <property type="entry name" value="Probable bacterial effector-binding domain"/>
    <property type="match status" value="1"/>
</dbReference>
<keyword evidence="2" id="KW-1185">Reference proteome</keyword>
<dbReference type="InterPro" id="IPR006917">
    <property type="entry name" value="SOUL_heme-bd"/>
</dbReference>
<dbReference type="InterPro" id="IPR011256">
    <property type="entry name" value="Reg_factor_effector_dom_sf"/>
</dbReference>
<gene>
    <name evidence="1" type="ORF">SAMN05421881_103713</name>
</gene>
<sequence length="269" mass="30099">MPIFSAHSDKQRLQVKLYNNIQTGFAVRKRTPSTAVTVTGHTSCTAPKLKIAQRHIKTMHKLARFFGATLGLIGMTACSVFGESGVEKAPYTIVLQEEAIEIREYSPLVLASTISSGDFDEATSTSFRRLFNYISGENIARQAVEMTAPVLIEESGQKIDMTAPVLIAEAAEGWKMSFHLPSAFTFETAPAPTNQQVFLEKIEPQTIAALRFSGLMSRKKVEAMREELIKWLDEKGYIYNAKAYKVASYNPPWTIPFLRRNEIMIPVKE</sequence>
<protein>
    <submittedName>
        <fullName evidence="1">SOUL heme-binding protein</fullName>
    </submittedName>
</protein>
<reference evidence="1 2" key="1">
    <citation type="submission" date="2016-10" db="EMBL/GenBank/DDBJ databases">
        <authorList>
            <person name="de Groot N.N."/>
        </authorList>
    </citation>
    <scope>NUCLEOTIDE SEQUENCE [LARGE SCALE GENOMIC DNA]</scope>
    <source>
        <strain evidence="1 2">Nm1</strain>
    </source>
</reference>
<organism evidence="1 2">
    <name type="scientific">Nitrosomonas halophila</name>
    <dbReference type="NCBI Taxonomy" id="44576"/>
    <lineage>
        <taxon>Bacteria</taxon>
        <taxon>Pseudomonadati</taxon>
        <taxon>Pseudomonadota</taxon>
        <taxon>Betaproteobacteria</taxon>
        <taxon>Nitrosomonadales</taxon>
        <taxon>Nitrosomonadaceae</taxon>
        <taxon>Nitrosomonas</taxon>
    </lineage>
</organism>
<proteinExistence type="predicted"/>
<dbReference type="PANTHER" id="PTHR11220">
    <property type="entry name" value="HEME-BINDING PROTEIN-RELATED"/>
    <property type="match status" value="1"/>
</dbReference>
<name>A0A1H3K3V5_9PROT</name>
<dbReference type="PANTHER" id="PTHR11220:SF1">
    <property type="entry name" value="HEME-BINDING PROTEIN 2"/>
    <property type="match status" value="1"/>
</dbReference>
<dbReference type="Pfam" id="PF04832">
    <property type="entry name" value="SOUL"/>
    <property type="match status" value="1"/>
</dbReference>
<accession>A0A1H3K3V5</accession>
<dbReference type="EMBL" id="FNOY01000037">
    <property type="protein sequence ID" value="SDY46278.1"/>
    <property type="molecule type" value="Genomic_DNA"/>
</dbReference>